<accession>A0ABR7SK65</accession>
<evidence type="ECO:0000313" key="2">
    <source>
        <dbReference type="Proteomes" id="UP000642284"/>
    </source>
</evidence>
<name>A0ABR7SK65_9ACTN</name>
<dbReference type="EMBL" id="JACTVJ010000012">
    <property type="protein sequence ID" value="MBC9715837.1"/>
    <property type="molecule type" value="Genomic_DNA"/>
</dbReference>
<keyword evidence="2" id="KW-1185">Reference proteome</keyword>
<dbReference type="RefSeq" id="WP_187816285.1">
    <property type="nucleotide sequence ID" value="NZ_JACTVJ010000012.1"/>
</dbReference>
<sequence length="138" mass="15243">MCRTTVQCARDVAGRGFPAFDDSVAESGEGTVLDLRFVGLQRISCWKDIGKFHLRTASPAERATLESRIGPIGMKWVFLVEGDSLESYFIAGRLLWAEFVLPSPFTAPNPLDPLNKQEARLYQPVGDVVHSTAAYRSP</sequence>
<comment type="caution">
    <text evidence="1">The sequence shown here is derived from an EMBL/GenBank/DDBJ whole genome shotgun (WGS) entry which is preliminary data.</text>
</comment>
<organism evidence="1 2">
    <name type="scientific">Streptomyces polyasparticus</name>
    <dbReference type="NCBI Taxonomy" id="2767826"/>
    <lineage>
        <taxon>Bacteria</taxon>
        <taxon>Bacillati</taxon>
        <taxon>Actinomycetota</taxon>
        <taxon>Actinomycetes</taxon>
        <taxon>Kitasatosporales</taxon>
        <taxon>Streptomycetaceae</taxon>
        <taxon>Streptomyces</taxon>
    </lineage>
</organism>
<gene>
    <name evidence="1" type="ORF">H9Y04_25175</name>
</gene>
<protein>
    <submittedName>
        <fullName evidence="1">Uncharacterized protein</fullName>
    </submittedName>
</protein>
<proteinExistence type="predicted"/>
<dbReference type="Proteomes" id="UP000642284">
    <property type="component" value="Unassembled WGS sequence"/>
</dbReference>
<evidence type="ECO:0000313" key="1">
    <source>
        <dbReference type="EMBL" id="MBC9715837.1"/>
    </source>
</evidence>
<reference evidence="1 2" key="1">
    <citation type="submission" date="2020-08" db="EMBL/GenBank/DDBJ databases">
        <title>Genemic of Streptomyces polyaspartic.</title>
        <authorList>
            <person name="Liu W."/>
        </authorList>
    </citation>
    <scope>NUCLEOTIDE SEQUENCE [LARGE SCALE GENOMIC DNA]</scope>
    <source>
        <strain evidence="1 2">TRM66268-LWL</strain>
    </source>
</reference>